<gene>
    <name evidence="2" type="ORF">GPM918_LOCUS35797</name>
    <name evidence="1" type="ORF">OVA965_LOCUS30061</name>
    <name evidence="4" type="ORF">SRO942_LOCUS36521</name>
    <name evidence="3" type="ORF">TMI583_LOCUS30856</name>
</gene>
<comment type="caution">
    <text evidence="2">The sequence shown here is derived from an EMBL/GenBank/DDBJ whole genome shotgun (WGS) entry which is preliminary data.</text>
</comment>
<sequence>MSDEGIASLLTHIDQLNSLKTAYEKAAAQSMQCAVYSRWFFDGHPVHMGPIDFNQRDASFNDLADELAIIGTRYYSGPTISQSASLGNSALQSSNEKVRISHILFEENEGIMM</sequence>
<accession>A0A815RV75</accession>
<protein>
    <submittedName>
        <fullName evidence="2">Uncharacterized protein</fullName>
    </submittedName>
</protein>
<proteinExistence type="predicted"/>
<evidence type="ECO:0000313" key="3">
    <source>
        <dbReference type="EMBL" id="CAF4146158.1"/>
    </source>
</evidence>
<evidence type="ECO:0000313" key="5">
    <source>
        <dbReference type="Proteomes" id="UP000663829"/>
    </source>
</evidence>
<dbReference type="AlphaFoldDB" id="A0A815RV75"/>
<organism evidence="2 5">
    <name type="scientific">Didymodactylos carnosus</name>
    <dbReference type="NCBI Taxonomy" id="1234261"/>
    <lineage>
        <taxon>Eukaryota</taxon>
        <taxon>Metazoa</taxon>
        <taxon>Spiralia</taxon>
        <taxon>Gnathifera</taxon>
        <taxon>Rotifera</taxon>
        <taxon>Eurotatoria</taxon>
        <taxon>Bdelloidea</taxon>
        <taxon>Philodinida</taxon>
        <taxon>Philodinidae</taxon>
        <taxon>Didymodactylos</taxon>
    </lineage>
</organism>
<dbReference type="EMBL" id="CAJOBA010043229">
    <property type="protein sequence ID" value="CAF4146158.1"/>
    <property type="molecule type" value="Genomic_DNA"/>
</dbReference>
<dbReference type="EMBL" id="CAJOBC010086532">
    <property type="protein sequence ID" value="CAF4345249.1"/>
    <property type="molecule type" value="Genomic_DNA"/>
</dbReference>
<evidence type="ECO:0000313" key="4">
    <source>
        <dbReference type="EMBL" id="CAF4345249.1"/>
    </source>
</evidence>
<dbReference type="Proteomes" id="UP000677228">
    <property type="component" value="Unassembled WGS sequence"/>
</dbReference>
<evidence type="ECO:0000313" key="2">
    <source>
        <dbReference type="EMBL" id="CAF1479952.1"/>
    </source>
</evidence>
<dbReference type="Proteomes" id="UP000681722">
    <property type="component" value="Unassembled WGS sequence"/>
</dbReference>
<keyword evidence="5" id="KW-1185">Reference proteome</keyword>
<reference evidence="2" key="1">
    <citation type="submission" date="2021-02" db="EMBL/GenBank/DDBJ databases">
        <authorList>
            <person name="Nowell W R."/>
        </authorList>
    </citation>
    <scope>NUCLEOTIDE SEQUENCE</scope>
</reference>
<dbReference type="Proteomes" id="UP000663829">
    <property type="component" value="Unassembled WGS sequence"/>
</dbReference>
<dbReference type="EMBL" id="CAJNOK010021606">
    <property type="protein sequence ID" value="CAF1334787.1"/>
    <property type="molecule type" value="Genomic_DNA"/>
</dbReference>
<name>A0A815RV75_9BILA</name>
<evidence type="ECO:0000313" key="1">
    <source>
        <dbReference type="EMBL" id="CAF1334787.1"/>
    </source>
</evidence>
<dbReference type="Proteomes" id="UP000682733">
    <property type="component" value="Unassembled WGS sequence"/>
</dbReference>
<dbReference type="EMBL" id="CAJNOQ010021055">
    <property type="protein sequence ID" value="CAF1479952.1"/>
    <property type="molecule type" value="Genomic_DNA"/>
</dbReference>